<gene>
    <name evidence="1" type="ORF">EHT25_19520</name>
</gene>
<sequence length="277" mass="32825">MLASKETLSLDEIYKANNEITQLKQSLEREALFGEGRLPPDQVDQRERQYNYLYFQLALSARKLMLYDFIGRPSYPFITDLSDKQVSQEVDRLLLLLALHGIEILISDPHRNADDRKLFVFITEVVFKKEIKDIRMPGVCFSIDYNYYCPDHTHSCIFMAEELLNGLFEPDYDRLEGCLSSHFYVSNRYENELYFETRRKFDAYRAYVGDYQLIDWSIEDIILDESQRKSVVHLALHYGLEKNQKPLFTDKGHLVCYGKENNWWFIHRIDFPGLLVE</sequence>
<accession>A0A3P1BNJ3</accession>
<evidence type="ECO:0000313" key="1">
    <source>
        <dbReference type="EMBL" id="RRB02639.1"/>
    </source>
</evidence>
<dbReference type="AlphaFoldDB" id="A0A3P1BNJ3"/>
<reference evidence="1 2" key="1">
    <citation type="submission" date="2018-11" db="EMBL/GenBank/DDBJ databases">
        <authorList>
            <person name="Zhou Z."/>
            <person name="Wang G."/>
        </authorList>
    </citation>
    <scope>NUCLEOTIDE SEQUENCE [LARGE SCALE GENOMIC DNA]</scope>
    <source>
        <strain evidence="1 2">KCTC52004</strain>
    </source>
</reference>
<dbReference type="RefSeq" id="WP_124876802.1">
    <property type="nucleotide sequence ID" value="NZ_RQJO01000009.1"/>
</dbReference>
<dbReference type="Proteomes" id="UP000271925">
    <property type="component" value="Unassembled WGS sequence"/>
</dbReference>
<proteinExistence type="predicted"/>
<dbReference type="OrthoDB" id="928829at2"/>
<organism evidence="1 2">
    <name type="scientific">Larkinella rosea</name>
    <dbReference type="NCBI Taxonomy" id="2025312"/>
    <lineage>
        <taxon>Bacteria</taxon>
        <taxon>Pseudomonadati</taxon>
        <taxon>Bacteroidota</taxon>
        <taxon>Cytophagia</taxon>
        <taxon>Cytophagales</taxon>
        <taxon>Spirosomataceae</taxon>
        <taxon>Larkinella</taxon>
    </lineage>
</organism>
<name>A0A3P1BNJ3_9BACT</name>
<comment type="caution">
    <text evidence="1">The sequence shown here is derived from an EMBL/GenBank/DDBJ whole genome shotgun (WGS) entry which is preliminary data.</text>
</comment>
<evidence type="ECO:0000313" key="2">
    <source>
        <dbReference type="Proteomes" id="UP000271925"/>
    </source>
</evidence>
<dbReference type="EMBL" id="RQJO01000009">
    <property type="protein sequence ID" value="RRB02639.1"/>
    <property type="molecule type" value="Genomic_DNA"/>
</dbReference>
<keyword evidence="2" id="KW-1185">Reference proteome</keyword>
<protein>
    <submittedName>
        <fullName evidence="1">Uncharacterized protein</fullName>
    </submittedName>
</protein>